<comment type="caution">
    <text evidence="4">The sequence shown here is derived from an EMBL/GenBank/DDBJ whole genome shotgun (WGS) entry which is preliminary data.</text>
</comment>
<feature type="domain" description="Solute-binding protein family 3/N-terminal" evidence="3">
    <location>
        <begin position="24"/>
        <end position="250"/>
    </location>
</feature>
<dbReference type="Proteomes" id="UP001597295">
    <property type="component" value="Unassembled WGS sequence"/>
</dbReference>
<feature type="signal peptide" evidence="2">
    <location>
        <begin position="1"/>
        <end position="21"/>
    </location>
</feature>
<keyword evidence="5" id="KW-1185">Reference proteome</keyword>
<keyword evidence="1 2" id="KW-0732">Signal</keyword>
<gene>
    <name evidence="4" type="ORF">ACFSM5_12935</name>
</gene>
<evidence type="ECO:0000259" key="3">
    <source>
        <dbReference type="SMART" id="SM00062"/>
    </source>
</evidence>
<evidence type="ECO:0000256" key="2">
    <source>
        <dbReference type="SAM" id="SignalP"/>
    </source>
</evidence>
<dbReference type="Pfam" id="PF00497">
    <property type="entry name" value="SBP_bac_3"/>
    <property type="match status" value="1"/>
</dbReference>
<name>A0ABW5DTM9_9PROT</name>
<dbReference type="EMBL" id="JBHUIP010000012">
    <property type="protein sequence ID" value="MFD2263799.1"/>
    <property type="molecule type" value="Genomic_DNA"/>
</dbReference>
<accession>A0ABW5DTM9</accession>
<dbReference type="SUPFAM" id="SSF53850">
    <property type="entry name" value="Periplasmic binding protein-like II"/>
    <property type="match status" value="1"/>
</dbReference>
<dbReference type="InterPro" id="IPR001638">
    <property type="entry name" value="Solute-binding_3/MltF_N"/>
</dbReference>
<dbReference type="RefSeq" id="WP_379876844.1">
    <property type="nucleotide sequence ID" value="NZ_JBHUIP010000012.1"/>
</dbReference>
<dbReference type="PANTHER" id="PTHR35936:SF6">
    <property type="entry name" value="AMINO ACID ABC TRANSPORTER SUBSTRATE-BINDING PAAT FAMILY PROTEIN"/>
    <property type="match status" value="1"/>
</dbReference>
<dbReference type="SMART" id="SM00062">
    <property type="entry name" value="PBPb"/>
    <property type="match status" value="1"/>
</dbReference>
<reference evidence="5" key="1">
    <citation type="journal article" date="2019" name="Int. J. Syst. Evol. Microbiol.">
        <title>The Global Catalogue of Microorganisms (GCM) 10K type strain sequencing project: providing services to taxonomists for standard genome sequencing and annotation.</title>
        <authorList>
            <consortium name="The Broad Institute Genomics Platform"/>
            <consortium name="The Broad Institute Genome Sequencing Center for Infectious Disease"/>
            <person name="Wu L."/>
            <person name="Ma J."/>
        </authorList>
    </citation>
    <scope>NUCLEOTIDE SEQUENCE [LARGE SCALE GENOMIC DNA]</scope>
    <source>
        <strain evidence="5">CGMCC 1.19062</strain>
    </source>
</reference>
<protein>
    <submittedName>
        <fullName evidence="4">Substrate-binding periplasmic protein</fullName>
    </submittedName>
</protein>
<feature type="chain" id="PRO_5046951936" evidence="2">
    <location>
        <begin position="22"/>
        <end position="251"/>
    </location>
</feature>
<evidence type="ECO:0000256" key="1">
    <source>
        <dbReference type="ARBA" id="ARBA00022729"/>
    </source>
</evidence>
<sequence>MIKKILLSAAALVTLAGPTWAADFTLVGEDDWFPYAAKAEGKPGYTGFAYDVITAAMQAAGKSVEFKTMPYARCMEVVKSAEELGCFNTNFSEDYAADYVFHKTPIFTTRVAILAHAGSAESGLTGASLANKTIGVTLGYDYGPTVDKNTSIKRDTAPQTEMSFKKAIAQRVDYALAAEKVATALIGKTPEFKSGLKVVGYVDDFPPLYVAISKRHPKAAELAAALDAGLAKIQADGTFKKIEADWDAKLK</sequence>
<proteinExistence type="predicted"/>
<dbReference type="PANTHER" id="PTHR35936">
    <property type="entry name" value="MEMBRANE-BOUND LYTIC MUREIN TRANSGLYCOSYLASE F"/>
    <property type="match status" value="1"/>
</dbReference>
<organism evidence="4 5">
    <name type="scientific">Lacibacterium aquatile</name>
    <dbReference type="NCBI Taxonomy" id="1168082"/>
    <lineage>
        <taxon>Bacteria</taxon>
        <taxon>Pseudomonadati</taxon>
        <taxon>Pseudomonadota</taxon>
        <taxon>Alphaproteobacteria</taxon>
        <taxon>Rhodospirillales</taxon>
        <taxon>Rhodospirillaceae</taxon>
    </lineage>
</organism>
<evidence type="ECO:0000313" key="4">
    <source>
        <dbReference type="EMBL" id="MFD2263799.1"/>
    </source>
</evidence>
<dbReference type="Gene3D" id="3.40.190.10">
    <property type="entry name" value="Periplasmic binding protein-like II"/>
    <property type="match status" value="2"/>
</dbReference>
<evidence type="ECO:0000313" key="5">
    <source>
        <dbReference type="Proteomes" id="UP001597295"/>
    </source>
</evidence>